<name>A0A955KXX3_9BACT</name>
<feature type="compositionally biased region" description="Polar residues" evidence="2">
    <location>
        <begin position="56"/>
        <end position="70"/>
    </location>
</feature>
<evidence type="ECO:0000313" key="4">
    <source>
        <dbReference type="Proteomes" id="UP000741282"/>
    </source>
</evidence>
<feature type="region of interest" description="Disordered" evidence="2">
    <location>
        <begin position="33"/>
        <end position="73"/>
    </location>
</feature>
<feature type="compositionally biased region" description="Polar residues" evidence="2">
    <location>
        <begin position="209"/>
        <end position="236"/>
    </location>
</feature>
<reference evidence="3" key="2">
    <citation type="journal article" date="2021" name="Microbiome">
        <title>Successional dynamics and alternative stable states in a saline activated sludge microbial community over 9 years.</title>
        <authorList>
            <person name="Wang Y."/>
            <person name="Ye J."/>
            <person name="Ju F."/>
            <person name="Liu L."/>
            <person name="Boyd J.A."/>
            <person name="Deng Y."/>
            <person name="Parks D.H."/>
            <person name="Jiang X."/>
            <person name="Yin X."/>
            <person name="Woodcroft B.J."/>
            <person name="Tyson G.W."/>
            <person name="Hugenholtz P."/>
            <person name="Polz M.F."/>
            <person name="Zhang T."/>
        </authorList>
    </citation>
    <scope>NUCLEOTIDE SEQUENCE</scope>
    <source>
        <strain evidence="3">HKST-UBA17</strain>
    </source>
</reference>
<reference evidence="3" key="1">
    <citation type="submission" date="2020-04" db="EMBL/GenBank/DDBJ databases">
        <authorList>
            <person name="Zhang T."/>
        </authorList>
    </citation>
    <scope>NUCLEOTIDE SEQUENCE</scope>
    <source>
        <strain evidence="3">HKST-UBA17</strain>
    </source>
</reference>
<evidence type="ECO:0000256" key="1">
    <source>
        <dbReference type="SAM" id="Coils"/>
    </source>
</evidence>
<keyword evidence="1" id="KW-0175">Coiled coil</keyword>
<evidence type="ECO:0000256" key="2">
    <source>
        <dbReference type="SAM" id="MobiDB-lite"/>
    </source>
</evidence>
<dbReference type="Proteomes" id="UP000741282">
    <property type="component" value="Unassembled WGS sequence"/>
</dbReference>
<accession>A0A955KXX3</accession>
<protein>
    <submittedName>
        <fullName evidence="3">Uncharacterized protein</fullName>
    </submittedName>
</protein>
<organism evidence="3 4">
    <name type="scientific">Candidatus Dojkabacteria bacterium</name>
    <dbReference type="NCBI Taxonomy" id="2099670"/>
    <lineage>
        <taxon>Bacteria</taxon>
        <taxon>Candidatus Dojkabacteria</taxon>
    </lineage>
</organism>
<dbReference type="AlphaFoldDB" id="A0A955KXX3"/>
<dbReference type="EMBL" id="JAGQLN010000004">
    <property type="protein sequence ID" value="MCA9376595.1"/>
    <property type="molecule type" value="Genomic_DNA"/>
</dbReference>
<feature type="region of interest" description="Disordered" evidence="2">
    <location>
        <begin position="202"/>
        <end position="248"/>
    </location>
</feature>
<sequence length="288" mass="32222">MEDWVEDWVLCAGFGGGNTGGFRNDLGGGGFGSNSIGADPWADPWSDPWSADPRGGQQNWGNPNANQPPKQLTPAERVEMIEKVYQDVLNRKPDTRDINYYKYSTLGENEIIAQLLVGKEHVQLLQDGKDYKKMKDRAEQAETRVKMLEGQIKDQLEEFSSLADLLEEKNRLIQQLRRDQNNPYSFQSPKSSIPQFIENHDTGKKLDVESTTNDQYESLPTDDSNTTTLDPDNRSGSDPVGLHTEKEVDTSSVAGFSVPMFSDSIGSSAIKKRTKSLKDKIIELFSVQ</sequence>
<gene>
    <name evidence="3" type="ORF">KC685_01605</name>
</gene>
<evidence type="ECO:0000313" key="3">
    <source>
        <dbReference type="EMBL" id="MCA9376595.1"/>
    </source>
</evidence>
<feature type="coiled-coil region" evidence="1">
    <location>
        <begin position="131"/>
        <end position="182"/>
    </location>
</feature>
<comment type="caution">
    <text evidence="3">The sequence shown here is derived from an EMBL/GenBank/DDBJ whole genome shotgun (WGS) entry which is preliminary data.</text>
</comment>
<proteinExistence type="predicted"/>